<dbReference type="InterPro" id="IPR001296">
    <property type="entry name" value="Glyco_trans_1"/>
</dbReference>
<name>A0A4Q0ZA29_9BACT</name>
<dbReference type="EMBL" id="PDJZ01000019">
    <property type="protein sequence ID" value="RXJ82969.1"/>
    <property type="molecule type" value="Genomic_DNA"/>
</dbReference>
<evidence type="ECO:0000313" key="3">
    <source>
        <dbReference type="Proteomes" id="UP000290870"/>
    </source>
</evidence>
<organism evidence="2 3">
    <name type="scientific">Arcobacter cloacae</name>
    <dbReference type="NCBI Taxonomy" id="1054034"/>
    <lineage>
        <taxon>Bacteria</taxon>
        <taxon>Pseudomonadati</taxon>
        <taxon>Campylobacterota</taxon>
        <taxon>Epsilonproteobacteria</taxon>
        <taxon>Campylobacterales</taxon>
        <taxon>Arcobacteraceae</taxon>
        <taxon>Arcobacter</taxon>
    </lineage>
</organism>
<feature type="domain" description="Glycosyl transferase family 1" evidence="1">
    <location>
        <begin position="111"/>
        <end position="268"/>
    </location>
</feature>
<dbReference type="Proteomes" id="UP000290870">
    <property type="component" value="Unassembled WGS sequence"/>
</dbReference>
<dbReference type="Pfam" id="PF00534">
    <property type="entry name" value="Glycos_transf_1"/>
    <property type="match status" value="1"/>
</dbReference>
<accession>A0A4Q0ZA29</accession>
<proteinExistence type="predicted"/>
<dbReference type="RefSeq" id="WP_128987476.1">
    <property type="nucleotide sequence ID" value="NZ_PDJZ01000019.1"/>
</dbReference>
<protein>
    <recommendedName>
        <fullName evidence="1">Glycosyl transferase family 1 domain-containing protein</fullName>
    </recommendedName>
</protein>
<dbReference type="GO" id="GO:0016757">
    <property type="term" value="F:glycosyltransferase activity"/>
    <property type="evidence" value="ECO:0007669"/>
    <property type="project" value="InterPro"/>
</dbReference>
<evidence type="ECO:0000313" key="2">
    <source>
        <dbReference type="EMBL" id="RXJ82969.1"/>
    </source>
</evidence>
<gene>
    <name evidence="2" type="ORF">CRU90_11800</name>
</gene>
<dbReference type="SUPFAM" id="SSF53756">
    <property type="entry name" value="UDP-Glycosyltransferase/glycogen phosphorylase"/>
    <property type="match status" value="1"/>
</dbReference>
<dbReference type="Gene3D" id="3.40.50.2000">
    <property type="entry name" value="Glycogen Phosphorylase B"/>
    <property type="match status" value="2"/>
</dbReference>
<evidence type="ECO:0000259" key="1">
    <source>
        <dbReference type="Pfam" id="PF00534"/>
    </source>
</evidence>
<comment type="caution">
    <text evidence="2">The sequence shown here is derived from an EMBL/GenBank/DDBJ whole genome shotgun (WGS) entry which is preliminary data.</text>
</comment>
<dbReference type="AlphaFoldDB" id="A0A4Q0ZA29"/>
<dbReference type="OrthoDB" id="433681at2"/>
<sequence>MDKITISYKTTNLLIEKLKQQENIEVLKQSSFLISLFSKKKYADVYFHSGSLDEKSIENITNSKMTITNCFASMNEIIAKTKISHEKVKVIYPSVDIEFKKPKEVKAKLCEELNINIDTKLILFTAKNFKTSGIKEFLDICSSISYQNLKIIITGEQKQITALQFQLPKYQNLEDKIILLEDYKNIDDLFLVSDIFLLPTYNKFFSKNVIKAMFCKCVVFLSIENDAKEIVDVFASMDSPTDPSTAFKIDAVLLDKNEMKKIKKQNRKLALEFDINSNLIKINNILENV</sequence>
<reference evidence="2 3" key="1">
    <citation type="submission" date="2017-10" db="EMBL/GenBank/DDBJ databases">
        <title>Genomics of the genus Arcobacter.</title>
        <authorList>
            <person name="Perez-Cataluna A."/>
            <person name="Figueras M.J."/>
        </authorList>
    </citation>
    <scope>NUCLEOTIDE SEQUENCE [LARGE SCALE GENOMIC DNA]</scope>
    <source>
        <strain evidence="2 3">F26</strain>
    </source>
</reference>